<keyword evidence="3" id="KW-1185">Reference proteome</keyword>
<evidence type="ECO:0000313" key="3">
    <source>
        <dbReference type="Proteomes" id="UP001199525"/>
    </source>
</evidence>
<dbReference type="Gene3D" id="1.10.357.10">
    <property type="entry name" value="Tetracycline Repressor, domain 2"/>
    <property type="match status" value="1"/>
</dbReference>
<feature type="domain" description="Tetracyclin repressor-like C-terminal" evidence="1">
    <location>
        <begin position="2"/>
        <end position="26"/>
    </location>
</feature>
<proteinExistence type="predicted"/>
<protein>
    <recommendedName>
        <fullName evidence="1">Tetracyclin repressor-like C-terminal domain-containing protein</fullName>
    </recommendedName>
</protein>
<dbReference type="InterPro" id="IPR041478">
    <property type="entry name" value="TetR_C_27"/>
</dbReference>
<reference evidence="2 3" key="1">
    <citation type="journal article" date="2021" name="Microorganisms">
        <title>Genome Evolution of Filamentous Cyanobacterium Nostoc Species: From Facultative Symbiosis to Free Living.</title>
        <authorList>
            <person name="Huo D."/>
            <person name="Li H."/>
            <person name="Cai F."/>
            <person name="Guo X."/>
            <person name="Qiao Z."/>
            <person name="Wang W."/>
            <person name="Yu G."/>
            <person name="Li R."/>
        </authorList>
    </citation>
    <scope>NUCLEOTIDE SEQUENCE [LARGE SCALE GENOMIC DNA]</scope>
    <source>
        <strain evidence="2 3">CHAB 5714</strain>
    </source>
</reference>
<dbReference type="RefSeq" id="WP_267921710.1">
    <property type="nucleotide sequence ID" value="NZ_JAIVFQ010000037.1"/>
</dbReference>
<accession>A0ABS8ICG0</accession>
<evidence type="ECO:0000259" key="1">
    <source>
        <dbReference type="Pfam" id="PF17935"/>
    </source>
</evidence>
<name>A0ABS8ICG0_9NOSO</name>
<dbReference type="Pfam" id="PF17935">
    <property type="entry name" value="TetR_C_27"/>
    <property type="match status" value="1"/>
</dbReference>
<dbReference type="Proteomes" id="UP001199525">
    <property type="component" value="Unassembled WGS sequence"/>
</dbReference>
<organism evidence="2 3">
    <name type="scientific">Nostoc favosum CHAB5714</name>
    <dbReference type="NCBI Taxonomy" id="2780399"/>
    <lineage>
        <taxon>Bacteria</taxon>
        <taxon>Bacillati</taxon>
        <taxon>Cyanobacteriota</taxon>
        <taxon>Cyanophyceae</taxon>
        <taxon>Nostocales</taxon>
        <taxon>Nostocaceae</taxon>
        <taxon>Nostoc</taxon>
        <taxon>Nostoc favosum</taxon>
    </lineage>
</organism>
<evidence type="ECO:0000313" key="2">
    <source>
        <dbReference type="EMBL" id="MCC5601755.1"/>
    </source>
</evidence>
<gene>
    <name evidence="2" type="ORF">LC586_21755</name>
</gene>
<comment type="caution">
    <text evidence="2">The sequence shown here is derived from an EMBL/GenBank/DDBJ whole genome shotgun (WGS) entry which is preliminary data.</text>
</comment>
<dbReference type="EMBL" id="JAIVFQ010000037">
    <property type="protein sequence ID" value="MCC5601755.1"/>
    <property type="molecule type" value="Genomic_DNA"/>
</dbReference>
<sequence>MVRFHHPAHASEWSDRDIDTDFAQVWRLVIAGLVVGE</sequence>